<keyword evidence="3" id="KW-1185">Reference proteome</keyword>
<dbReference type="OrthoDB" id="5411041at2759"/>
<evidence type="ECO:0000313" key="3">
    <source>
        <dbReference type="Proteomes" id="UP000223968"/>
    </source>
</evidence>
<sequence length="211" mass="24113">MATDNSSSQPPNTTTTISARNNAAEYEKFKNFAAYTFLFVSPVCIALPPRKLDWYTFSLGAAFLVSANHISSVRSGRSLLGHIKSRTVGEDRPTIFRDLPTPQAEAMREQLRAAREAQIRDGNIVGEELERLKRRQERENEMNIVKKLWMGGEEKGWKERRLREEQKALEEGKGYGDLIKEHIWEVWNWGKKGEEDGGNSEKEDGNGDERK</sequence>
<evidence type="ECO:0000313" key="2">
    <source>
        <dbReference type="EMBL" id="PGG95535.1"/>
    </source>
</evidence>
<name>A0A2B7WFP7_9EURO</name>
<evidence type="ECO:0008006" key="4">
    <source>
        <dbReference type="Google" id="ProtNLM"/>
    </source>
</evidence>
<dbReference type="EMBL" id="PDNB01000335">
    <property type="protein sequence ID" value="PGG95535.1"/>
    <property type="molecule type" value="Genomic_DNA"/>
</dbReference>
<dbReference type="AlphaFoldDB" id="A0A2B7WFP7"/>
<comment type="caution">
    <text evidence="2">The sequence shown here is derived from an EMBL/GenBank/DDBJ whole genome shotgun (WGS) entry which is preliminary data.</text>
</comment>
<feature type="compositionally biased region" description="Basic and acidic residues" evidence="1">
    <location>
        <begin position="191"/>
        <end position="211"/>
    </location>
</feature>
<feature type="region of interest" description="Disordered" evidence="1">
    <location>
        <begin position="190"/>
        <end position="211"/>
    </location>
</feature>
<reference evidence="2 3" key="1">
    <citation type="submission" date="2017-10" db="EMBL/GenBank/DDBJ databases">
        <title>Comparative genomics in systemic dimorphic fungi from Ajellomycetaceae.</title>
        <authorList>
            <person name="Munoz J.F."/>
            <person name="Mcewen J.G."/>
            <person name="Clay O.K."/>
            <person name="Cuomo C.A."/>
        </authorList>
    </citation>
    <scope>NUCLEOTIDE SEQUENCE [LARGE SCALE GENOMIC DNA]</scope>
    <source>
        <strain evidence="2 3">UAMH5409</strain>
    </source>
</reference>
<evidence type="ECO:0000256" key="1">
    <source>
        <dbReference type="SAM" id="MobiDB-lite"/>
    </source>
</evidence>
<organism evidence="2 3">
    <name type="scientific">Helicocarpus griseus UAMH5409</name>
    <dbReference type="NCBI Taxonomy" id="1447875"/>
    <lineage>
        <taxon>Eukaryota</taxon>
        <taxon>Fungi</taxon>
        <taxon>Dikarya</taxon>
        <taxon>Ascomycota</taxon>
        <taxon>Pezizomycotina</taxon>
        <taxon>Eurotiomycetes</taxon>
        <taxon>Eurotiomycetidae</taxon>
        <taxon>Onygenales</taxon>
        <taxon>Ajellomycetaceae</taxon>
        <taxon>Helicocarpus</taxon>
    </lineage>
</organism>
<dbReference type="Proteomes" id="UP000223968">
    <property type="component" value="Unassembled WGS sequence"/>
</dbReference>
<proteinExistence type="predicted"/>
<protein>
    <recommendedName>
        <fullName evidence="4">Rhomboid family membrane protein</fullName>
    </recommendedName>
</protein>
<gene>
    <name evidence="2" type="ORF">AJ79_10004</name>
</gene>
<accession>A0A2B7WFP7</accession>